<feature type="non-terminal residue" evidence="1">
    <location>
        <position position="1"/>
    </location>
</feature>
<protein>
    <submittedName>
        <fullName evidence="1">Uncharacterized protein</fullName>
    </submittedName>
</protein>
<accession>A0A392U7I5</accession>
<dbReference type="EMBL" id="LXQA010756670">
    <property type="protein sequence ID" value="MCI69471.1"/>
    <property type="molecule type" value="Genomic_DNA"/>
</dbReference>
<organism evidence="1 2">
    <name type="scientific">Trifolium medium</name>
    <dbReference type="NCBI Taxonomy" id="97028"/>
    <lineage>
        <taxon>Eukaryota</taxon>
        <taxon>Viridiplantae</taxon>
        <taxon>Streptophyta</taxon>
        <taxon>Embryophyta</taxon>
        <taxon>Tracheophyta</taxon>
        <taxon>Spermatophyta</taxon>
        <taxon>Magnoliopsida</taxon>
        <taxon>eudicotyledons</taxon>
        <taxon>Gunneridae</taxon>
        <taxon>Pentapetalae</taxon>
        <taxon>rosids</taxon>
        <taxon>fabids</taxon>
        <taxon>Fabales</taxon>
        <taxon>Fabaceae</taxon>
        <taxon>Papilionoideae</taxon>
        <taxon>50 kb inversion clade</taxon>
        <taxon>NPAAA clade</taxon>
        <taxon>Hologalegina</taxon>
        <taxon>IRL clade</taxon>
        <taxon>Trifolieae</taxon>
        <taxon>Trifolium</taxon>
    </lineage>
</organism>
<keyword evidence="2" id="KW-1185">Reference proteome</keyword>
<dbReference type="Proteomes" id="UP000265520">
    <property type="component" value="Unassembled WGS sequence"/>
</dbReference>
<evidence type="ECO:0000313" key="1">
    <source>
        <dbReference type="EMBL" id="MCI69471.1"/>
    </source>
</evidence>
<sequence length="55" mass="6527">QGSKVYIEVLESVPRSHGHSIEDEYLTPPSDWRAILENYSNLRGYVKSMCFRRRR</sequence>
<comment type="caution">
    <text evidence="1">The sequence shown here is derived from an EMBL/GenBank/DDBJ whole genome shotgun (WGS) entry which is preliminary data.</text>
</comment>
<evidence type="ECO:0000313" key="2">
    <source>
        <dbReference type="Proteomes" id="UP000265520"/>
    </source>
</evidence>
<name>A0A392U7I5_9FABA</name>
<proteinExistence type="predicted"/>
<reference evidence="1 2" key="1">
    <citation type="journal article" date="2018" name="Front. Plant Sci.">
        <title>Red Clover (Trifolium pratense) and Zigzag Clover (T. medium) - A Picture of Genomic Similarities and Differences.</title>
        <authorList>
            <person name="Dluhosova J."/>
            <person name="Istvanek J."/>
            <person name="Nedelnik J."/>
            <person name="Repkova J."/>
        </authorList>
    </citation>
    <scope>NUCLEOTIDE SEQUENCE [LARGE SCALE GENOMIC DNA]</scope>
    <source>
        <strain evidence="2">cv. 10/8</strain>
        <tissue evidence="1">Leaf</tissue>
    </source>
</reference>
<dbReference type="AlphaFoldDB" id="A0A392U7I5"/>